<feature type="transmembrane region" description="Helical" evidence="7">
    <location>
        <begin position="254"/>
        <end position="271"/>
    </location>
</feature>
<evidence type="ECO:0000313" key="9">
    <source>
        <dbReference type="EMBL" id="EJZ10924.1"/>
    </source>
</evidence>
<keyword evidence="5 7" id="KW-0472">Membrane</keyword>
<dbReference type="Proteomes" id="UP000006043">
    <property type="component" value="Unassembled WGS sequence"/>
</dbReference>
<evidence type="ECO:0000259" key="8">
    <source>
        <dbReference type="Pfam" id="PF00892"/>
    </source>
</evidence>
<evidence type="ECO:0000313" key="10">
    <source>
        <dbReference type="Proteomes" id="UP000006043"/>
    </source>
</evidence>
<name>K0VIN1_MYCFO</name>
<feature type="compositionally biased region" description="Basic and acidic residues" evidence="6">
    <location>
        <begin position="350"/>
        <end position="364"/>
    </location>
</feature>
<feature type="region of interest" description="Disordered" evidence="6">
    <location>
        <begin position="332"/>
        <end position="382"/>
    </location>
</feature>
<evidence type="ECO:0000256" key="4">
    <source>
        <dbReference type="ARBA" id="ARBA00022989"/>
    </source>
</evidence>
<proteinExistence type="inferred from homology"/>
<dbReference type="InterPro" id="IPR000620">
    <property type="entry name" value="EamA_dom"/>
</dbReference>
<keyword evidence="4 7" id="KW-1133">Transmembrane helix</keyword>
<comment type="subcellular location">
    <subcellularLocation>
        <location evidence="1">Membrane</location>
        <topology evidence="1">Multi-pass membrane protein</topology>
    </subcellularLocation>
</comment>
<feature type="transmembrane region" description="Helical" evidence="7">
    <location>
        <begin position="54"/>
        <end position="74"/>
    </location>
</feature>
<protein>
    <recommendedName>
        <fullName evidence="8">EamA domain-containing protein</fullName>
    </recommendedName>
</protein>
<dbReference type="PANTHER" id="PTHR32322">
    <property type="entry name" value="INNER MEMBRANE TRANSPORTER"/>
    <property type="match status" value="1"/>
</dbReference>
<organism evidence="9 10">
    <name type="scientific">Mycolicibacterium fortuitum subsp. fortuitum DSM 46621 = ATCC 6841 = JCM 6387</name>
    <dbReference type="NCBI Taxonomy" id="1214102"/>
    <lineage>
        <taxon>Bacteria</taxon>
        <taxon>Bacillati</taxon>
        <taxon>Actinomycetota</taxon>
        <taxon>Actinomycetes</taxon>
        <taxon>Mycobacteriales</taxon>
        <taxon>Mycobacteriaceae</taxon>
        <taxon>Mycolicibacterium</taxon>
    </lineage>
</organism>
<accession>K0VIN1</accession>
<evidence type="ECO:0000256" key="5">
    <source>
        <dbReference type="ARBA" id="ARBA00023136"/>
    </source>
</evidence>
<feature type="transmembrane region" description="Helical" evidence="7">
    <location>
        <begin position="168"/>
        <end position="186"/>
    </location>
</feature>
<evidence type="ECO:0000256" key="2">
    <source>
        <dbReference type="ARBA" id="ARBA00007362"/>
    </source>
</evidence>
<dbReference type="Gene3D" id="1.10.3730.20">
    <property type="match status" value="1"/>
</dbReference>
<evidence type="ECO:0000256" key="6">
    <source>
        <dbReference type="SAM" id="MobiDB-lite"/>
    </source>
</evidence>
<comment type="caution">
    <text evidence="9">The sequence shown here is derived from an EMBL/GenBank/DDBJ whole genome shotgun (WGS) entry which is preliminary data.</text>
</comment>
<feature type="domain" description="EamA" evidence="8">
    <location>
        <begin position="2"/>
        <end position="123"/>
    </location>
</feature>
<feature type="transmembrane region" description="Helical" evidence="7">
    <location>
        <begin position="138"/>
        <end position="156"/>
    </location>
</feature>
<keyword evidence="3 7" id="KW-0812">Transmembrane</keyword>
<feature type="region of interest" description="Disordered" evidence="6">
    <location>
        <begin position="276"/>
        <end position="297"/>
    </location>
</feature>
<gene>
    <name evidence="9" type="ORF">MFORT_19746</name>
</gene>
<feature type="transmembrane region" description="Helical" evidence="7">
    <location>
        <begin position="112"/>
        <end position="132"/>
    </location>
</feature>
<dbReference type="Pfam" id="PF00892">
    <property type="entry name" value="EamA"/>
    <property type="match status" value="2"/>
</dbReference>
<dbReference type="PANTHER" id="PTHR32322:SF2">
    <property type="entry name" value="EAMA DOMAIN-CONTAINING PROTEIN"/>
    <property type="match status" value="1"/>
</dbReference>
<reference evidence="9 10" key="1">
    <citation type="journal article" date="2012" name="J. Bacteriol.">
        <title>Complete Genome Sequence of Mycobacterium fortuitum subsp. fortuitum Type Strain DSM46621.</title>
        <authorList>
            <person name="Ho Y.S."/>
            <person name="Adroub S.A."/>
            <person name="Aleisa F."/>
            <person name="Mahmood H."/>
            <person name="Othoum G."/>
            <person name="Rashid F."/>
            <person name="Zaher M."/>
            <person name="Ali S."/>
            <person name="Bitter W."/>
            <person name="Pain A."/>
            <person name="Abdallah A.M."/>
        </authorList>
    </citation>
    <scope>NUCLEOTIDE SEQUENCE [LARGE SCALE GENOMIC DNA]</scope>
    <source>
        <strain evidence="10">DSM46621</strain>
    </source>
</reference>
<dbReference type="SUPFAM" id="SSF103481">
    <property type="entry name" value="Multidrug resistance efflux transporter EmrE"/>
    <property type="match status" value="2"/>
</dbReference>
<sequence>MTFFYALGYPIGNLAVHALSPMAVLAVRFGVAGLILGTWAGLARVSFPSGRKLFHVAVAGLLMQAVQFCALYIAIQHSAPAVLCAVVIAMNPVATALLATMVLRDRLTPRRIVALVLGVAAVLAACASRLVTSGGIDPVVGLLLVALLGLAAGGVYQQRFCSDVDFRASTSLQNAVAFLPALALVLSTPVEVHDAAKAALAVTGVVMLNAILGVSLYVRAINLHGASAVAMLFCVIPAVAGVLSWLMLGERVNIGIAAGLVLGAVACWLNASGERRERGLRQQRQHDPADDSGRQHRVDPVHDAAVAGQERAHVLDAQVAFDLRLDQITEHAGDHQQQAQRQTHPGRLVQQERHRQHGGGDTEQQRTAQALPGLLRADRGCQ</sequence>
<evidence type="ECO:0000256" key="3">
    <source>
        <dbReference type="ARBA" id="ARBA00022692"/>
    </source>
</evidence>
<feature type="domain" description="EamA" evidence="8">
    <location>
        <begin position="141"/>
        <end position="270"/>
    </location>
</feature>
<dbReference type="InterPro" id="IPR050638">
    <property type="entry name" value="AA-Vitamin_Transporters"/>
</dbReference>
<feature type="transmembrane region" description="Helical" evidence="7">
    <location>
        <begin position="80"/>
        <end position="100"/>
    </location>
</feature>
<feature type="transmembrane region" description="Helical" evidence="7">
    <location>
        <begin position="225"/>
        <end position="248"/>
    </location>
</feature>
<feature type="transmembrane region" description="Helical" evidence="7">
    <location>
        <begin position="198"/>
        <end position="218"/>
    </location>
</feature>
<dbReference type="GO" id="GO:0016020">
    <property type="term" value="C:membrane"/>
    <property type="evidence" value="ECO:0007669"/>
    <property type="project" value="UniProtKB-SubCell"/>
</dbReference>
<dbReference type="InterPro" id="IPR037185">
    <property type="entry name" value="EmrE-like"/>
</dbReference>
<dbReference type="HOGENOM" id="CLU_033863_10_2_11"/>
<dbReference type="EMBL" id="ALQB01000088">
    <property type="protein sequence ID" value="EJZ10924.1"/>
    <property type="molecule type" value="Genomic_DNA"/>
</dbReference>
<evidence type="ECO:0000256" key="1">
    <source>
        <dbReference type="ARBA" id="ARBA00004141"/>
    </source>
</evidence>
<dbReference type="AlphaFoldDB" id="K0VIN1"/>
<feature type="transmembrane region" description="Helical" evidence="7">
    <location>
        <begin position="20"/>
        <end position="42"/>
    </location>
</feature>
<evidence type="ECO:0000256" key="7">
    <source>
        <dbReference type="SAM" id="Phobius"/>
    </source>
</evidence>
<comment type="similarity">
    <text evidence="2">Belongs to the EamA transporter family.</text>
</comment>